<organism evidence="1 2">
    <name type="scientific">Pseudomonas syringae</name>
    <dbReference type="NCBI Taxonomy" id="317"/>
    <lineage>
        <taxon>Bacteria</taxon>
        <taxon>Pseudomonadati</taxon>
        <taxon>Pseudomonadota</taxon>
        <taxon>Gammaproteobacteria</taxon>
        <taxon>Pseudomonadales</taxon>
        <taxon>Pseudomonadaceae</taxon>
        <taxon>Pseudomonas</taxon>
    </lineage>
</organism>
<dbReference type="Proteomes" id="UP000028643">
    <property type="component" value="Unassembled WGS sequence"/>
</dbReference>
<proteinExistence type="predicted"/>
<sequence>MISTLDHKVQILPLTSFSGSPADFKKYVIRPGGIINGNRIAPIAFGRRFPDLRLGVLKAFNQSWKFVGQSIPSLAEGARSRCPLIDDGLALAVAGVVIGSAETVSRERDVDTQIAFRQLTSYNESEGFKV</sequence>
<comment type="caution">
    <text evidence="1">The sequence shown here is derived from an EMBL/GenBank/DDBJ whole genome shotgun (WGS) entry which is preliminary data.</text>
</comment>
<gene>
    <name evidence="1" type="ORF">IV02_26565</name>
</gene>
<reference evidence="1 2" key="1">
    <citation type="submission" date="2014-07" db="EMBL/GenBank/DDBJ databases">
        <title>Draft Genome Sequences of Environmental Pseudomonas syringae strains.</title>
        <authorList>
            <person name="Baltrus D.A."/>
            <person name="Berge O."/>
            <person name="Morris C."/>
        </authorList>
    </citation>
    <scope>NUCLEOTIDE SEQUENCE [LARGE SCALE GENOMIC DNA]</scope>
    <source>
        <strain evidence="1 2">CEB003</strain>
    </source>
</reference>
<evidence type="ECO:0000313" key="1">
    <source>
        <dbReference type="EMBL" id="KFE45975.1"/>
    </source>
</evidence>
<name>A0A085US12_PSESX</name>
<evidence type="ECO:0000313" key="2">
    <source>
        <dbReference type="Proteomes" id="UP000028643"/>
    </source>
</evidence>
<dbReference type="AlphaFoldDB" id="A0A085US12"/>
<protein>
    <submittedName>
        <fullName evidence="1">Uncharacterized protein</fullName>
    </submittedName>
</protein>
<accession>A0A085US12</accession>
<dbReference type="EMBL" id="JPQT01000141">
    <property type="protein sequence ID" value="KFE45975.1"/>
    <property type="molecule type" value="Genomic_DNA"/>
</dbReference>